<dbReference type="Proteomes" id="UP000054558">
    <property type="component" value="Unassembled WGS sequence"/>
</dbReference>
<evidence type="ECO:0000313" key="1">
    <source>
        <dbReference type="EMBL" id="GAQ91379.1"/>
    </source>
</evidence>
<reference evidence="1 2" key="1">
    <citation type="journal article" date="2014" name="Nat. Commun.">
        <title>Klebsormidium flaccidum genome reveals primary factors for plant terrestrial adaptation.</title>
        <authorList>
            <person name="Hori K."/>
            <person name="Maruyama F."/>
            <person name="Fujisawa T."/>
            <person name="Togashi T."/>
            <person name="Yamamoto N."/>
            <person name="Seo M."/>
            <person name="Sato S."/>
            <person name="Yamada T."/>
            <person name="Mori H."/>
            <person name="Tajima N."/>
            <person name="Moriyama T."/>
            <person name="Ikeuchi M."/>
            <person name="Watanabe M."/>
            <person name="Wada H."/>
            <person name="Kobayashi K."/>
            <person name="Saito M."/>
            <person name="Masuda T."/>
            <person name="Sasaki-Sekimoto Y."/>
            <person name="Mashiguchi K."/>
            <person name="Awai K."/>
            <person name="Shimojima M."/>
            <person name="Masuda S."/>
            <person name="Iwai M."/>
            <person name="Nobusawa T."/>
            <person name="Narise T."/>
            <person name="Kondo S."/>
            <person name="Saito H."/>
            <person name="Sato R."/>
            <person name="Murakawa M."/>
            <person name="Ihara Y."/>
            <person name="Oshima-Yamada Y."/>
            <person name="Ohtaka K."/>
            <person name="Satoh M."/>
            <person name="Sonobe K."/>
            <person name="Ishii M."/>
            <person name="Ohtani R."/>
            <person name="Kanamori-Sato M."/>
            <person name="Honoki R."/>
            <person name="Miyazaki D."/>
            <person name="Mochizuki H."/>
            <person name="Umetsu J."/>
            <person name="Higashi K."/>
            <person name="Shibata D."/>
            <person name="Kamiya Y."/>
            <person name="Sato N."/>
            <person name="Nakamura Y."/>
            <person name="Tabata S."/>
            <person name="Ida S."/>
            <person name="Kurokawa K."/>
            <person name="Ohta H."/>
        </authorList>
    </citation>
    <scope>NUCLEOTIDE SEQUENCE [LARGE SCALE GENOMIC DNA]</scope>
    <source>
        <strain evidence="1 2">NIES-2285</strain>
    </source>
</reference>
<organism evidence="1 2">
    <name type="scientific">Klebsormidium nitens</name>
    <name type="common">Green alga</name>
    <name type="synonym">Ulothrix nitens</name>
    <dbReference type="NCBI Taxonomy" id="105231"/>
    <lineage>
        <taxon>Eukaryota</taxon>
        <taxon>Viridiplantae</taxon>
        <taxon>Streptophyta</taxon>
        <taxon>Klebsormidiophyceae</taxon>
        <taxon>Klebsormidiales</taxon>
        <taxon>Klebsormidiaceae</taxon>
        <taxon>Klebsormidium</taxon>
    </lineage>
</organism>
<name>A0A1Y1IPF6_KLENI</name>
<protein>
    <submittedName>
        <fullName evidence="1">Uncharacterized protein</fullName>
    </submittedName>
</protein>
<gene>
    <name evidence="1" type="ORF">KFL_007750050</name>
</gene>
<dbReference type="AlphaFoldDB" id="A0A1Y1IPF6"/>
<dbReference type="EMBL" id="DF237724">
    <property type="protein sequence ID" value="GAQ91379.1"/>
    <property type="molecule type" value="Genomic_DNA"/>
</dbReference>
<proteinExistence type="predicted"/>
<evidence type="ECO:0000313" key="2">
    <source>
        <dbReference type="Proteomes" id="UP000054558"/>
    </source>
</evidence>
<keyword evidence="2" id="KW-1185">Reference proteome</keyword>
<accession>A0A1Y1IPF6</accession>
<sequence length="284" mass="31918">MTKNLARISTTSATELLFRIAVEKAIGRPPGRTDGDLLPAAQGFCELLKDAVVTTLLVEEDAPTRSEYDPSPARSPEWACQLLESLYCLEVPPETMESVVAHLLAKPRLHDMGKTMLPAIEPLFEWLGAERAKDAPWFVKLCLGCLAELREEVCVKPREPRNWAMPVTCVCSCKRCQELVKLCLDPARAYLLMEEVTEDEEAHLRDSVQRYNLPISPEERDGQTDLEWTKAGSDKFPDQSELRGAIWDQRKLAMKAKKLRDNRALIRNMLGDLLGEGLNSTRGV</sequence>